<dbReference type="Pfam" id="PF09556">
    <property type="entry name" value="RE_HaeIII"/>
    <property type="match status" value="1"/>
</dbReference>
<accession>F0TJ67</accession>
<dbReference type="EMBL" id="CP002561">
    <property type="protein sequence ID" value="ADZ08247.1"/>
    <property type="molecule type" value="Genomic_DNA"/>
</dbReference>
<dbReference type="GO" id="GO:0004519">
    <property type="term" value="F:endonuclease activity"/>
    <property type="evidence" value="ECO:0007669"/>
    <property type="project" value="UniProtKB-KW"/>
</dbReference>
<dbReference type="REBASE" id="33367">
    <property type="entry name" value="Lac30ORF10930P"/>
</dbReference>
<proteinExistence type="predicted"/>
<reference evidence="1 2" key="1">
    <citation type="journal article" date="2011" name="J. Bacteriol.">
        <title>Complete genome sequencing of Lactobacillus acidophilus 30SC, isolated from swine intestine.</title>
        <authorList>
            <person name="Oh S."/>
            <person name="Roh H."/>
            <person name="Ko H.J."/>
            <person name="Kim S."/>
            <person name="Kim K.H."/>
            <person name="Lee S.E."/>
            <person name="Chang I.S."/>
            <person name="Kim S."/>
            <person name="Choi I.G."/>
        </authorList>
    </citation>
    <scope>NUCLEOTIDE SEQUENCE [LARGE SCALE GENOMIC DNA]</scope>
    <source>
        <strain evidence="1 2">30SC</strain>
        <plasmid evidence="2">pRKC30SC2</plasmid>
    </source>
</reference>
<dbReference type="Proteomes" id="UP000007491">
    <property type="component" value="Plasmid pRKC30SC2"/>
</dbReference>
<dbReference type="InterPro" id="IPR019059">
    <property type="entry name" value="Restrct_endonuc_II_HaeIII"/>
</dbReference>
<evidence type="ECO:0000313" key="1">
    <source>
        <dbReference type="EMBL" id="ADZ08247.1"/>
    </source>
</evidence>
<gene>
    <name evidence="1" type="ordered locus">LAC30SC_10925</name>
</gene>
<dbReference type="RefSeq" id="WP_013646108.1">
    <property type="nucleotide sequence ID" value="NC_015218.1"/>
</dbReference>
<sequence length="332" mass="37960">MANTESGKAFEYACLLAIYDFYKEKEVPVEIIESPQLETAKSYFDALSDHGKNDLLAGEAAIKLINLLEPKLDHYADNSVLKLTLQTDSNGQKGDVRDILCIRNDSKRKSWELGVSCKHNHFALKHSRISPTIDFGKEWLGKQCSSEYMDEVGRIFANLKPYVKEKWDKVSDKVDKVDDVYKPLLKAFMDELTRLDEEYPGEIAPALVNYLIGEKDFYKVISVEKKHITLITPVNLHDSLNERYKDHRSMFSIEKPKLPSVIYHIGFKKVLDKKTNAINQSDNTIIVTCDEGWSFSLRIHNASSKVENSMKFDIESVSTPESIRSFIAPWNV</sequence>
<dbReference type="AlphaFoldDB" id="F0TJ67"/>
<dbReference type="KEGG" id="lai:LAC30SC_10925"/>
<protein>
    <submittedName>
        <fullName evidence="1">Restriction endonuclease (HaeIII)</fullName>
    </submittedName>
</protein>
<keyword evidence="1" id="KW-0540">Nuclease</keyword>
<name>F0TJ67_LACAM</name>
<dbReference type="OrthoDB" id="7923544at2"/>
<keyword evidence="1" id="KW-0614">Plasmid</keyword>
<keyword evidence="1" id="KW-0255">Endonuclease</keyword>
<keyword evidence="1" id="KW-0378">Hydrolase</keyword>
<organism evidence="1 2">
    <name type="scientific">Lactobacillus amylovorus</name>
    <dbReference type="NCBI Taxonomy" id="1604"/>
    <lineage>
        <taxon>Bacteria</taxon>
        <taxon>Bacillati</taxon>
        <taxon>Bacillota</taxon>
        <taxon>Bacilli</taxon>
        <taxon>Lactobacillales</taxon>
        <taxon>Lactobacillaceae</taxon>
        <taxon>Lactobacillus</taxon>
    </lineage>
</organism>
<dbReference type="HOGENOM" id="CLU_077682_0_0_9"/>
<reference key="2">
    <citation type="submission" date="2011-02" db="EMBL/GenBank/DDBJ databases">
        <authorList>
            <person name="Roh H."/>
            <person name="Ko H.-J."/>
            <person name="Kim S.-H."/>
            <person name="Choi I.-G."/>
            <person name="Oh S."/>
        </authorList>
    </citation>
    <scope>NUCLEOTIDE SEQUENCE</scope>
    <source>
        <strain>30SC</strain>
    </source>
</reference>
<geneLocation type="plasmid" evidence="1 2">
    <name>pRKC30SC2</name>
</geneLocation>
<evidence type="ECO:0000313" key="2">
    <source>
        <dbReference type="Proteomes" id="UP000007491"/>
    </source>
</evidence>